<dbReference type="InterPro" id="IPR011006">
    <property type="entry name" value="CheY-like_superfamily"/>
</dbReference>
<evidence type="ECO:0000259" key="12">
    <source>
        <dbReference type="PROSITE" id="PS50113"/>
    </source>
</evidence>
<dbReference type="Gene3D" id="3.30.565.10">
    <property type="entry name" value="Histidine kinase-like ATPase, C-terminal domain"/>
    <property type="match status" value="1"/>
</dbReference>
<dbReference type="InterPro" id="IPR005467">
    <property type="entry name" value="His_kinase_dom"/>
</dbReference>
<dbReference type="InterPro" id="IPR035965">
    <property type="entry name" value="PAS-like_dom_sf"/>
</dbReference>
<dbReference type="Proteomes" id="UP000321548">
    <property type="component" value="Unassembled WGS sequence"/>
</dbReference>
<evidence type="ECO:0000256" key="2">
    <source>
        <dbReference type="ARBA" id="ARBA00012438"/>
    </source>
</evidence>
<evidence type="ECO:0000256" key="5">
    <source>
        <dbReference type="ARBA" id="ARBA00022777"/>
    </source>
</evidence>
<feature type="domain" description="PAC" evidence="12">
    <location>
        <begin position="694"/>
        <end position="746"/>
    </location>
</feature>
<dbReference type="InterPro" id="IPR036097">
    <property type="entry name" value="HisK_dim/P_sf"/>
</dbReference>
<dbReference type="PROSITE" id="PS50112">
    <property type="entry name" value="PAS"/>
    <property type="match status" value="4"/>
</dbReference>
<dbReference type="CDD" id="cd00082">
    <property type="entry name" value="HisKA"/>
    <property type="match status" value="1"/>
</dbReference>
<feature type="domain" description="PAC" evidence="12">
    <location>
        <begin position="943"/>
        <end position="995"/>
    </location>
</feature>
<dbReference type="EC" id="2.7.13.3" evidence="2"/>
<comment type="catalytic activity">
    <reaction evidence="1">
        <text>ATP + protein L-histidine = ADP + protein N-phospho-L-histidine.</text>
        <dbReference type="EC" id="2.7.13.3"/>
    </reaction>
</comment>
<dbReference type="PROSITE" id="PS50109">
    <property type="entry name" value="HIS_KIN"/>
    <property type="match status" value="1"/>
</dbReference>
<organism evidence="13 14">
    <name type="scientific">Zeimonas arvi</name>
    <dbReference type="NCBI Taxonomy" id="2498847"/>
    <lineage>
        <taxon>Bacteria</taxon>
        <taxon>Pseudomonadati</taxon>
        <taxon>Pseudomonadota</taxon>
        <taxon>Betaproteobacteria</taxon>
        <taxon>Burkholderiales</taxon>
        <taxon>Burkholderiaceae</taxon>
        <taxon>Zeimonas</taxon>
    </lineage>
</organism>
<feature type="domain" description="PAS" evidence="11">
    <location>
        <begin position="872"/>
        <end position="929"/>
    </location>
</feature>
<dbReference type="Pfam" id="PF08447">
    <property type="entry name" value="PAS_3"/>
    <property type="match status" value="3"/>
</dbReference>
<dbReference type="InterPro" id="IPR001789">
    <property type="entry name" value="Sig_transdc_resp-reg_receiver"/>
</dbReference>
<evidence type="ECO:0000256" key="3">
    <source>
        <dbReference type="ARBA" id="ARBA00022553"/>
    </source>
</evidence>
<dbReference type="SMART" id="SM00086">
    <property type="entry name" value="PAC"/>
    <property type="match status" value="5"/>
</dbReference>
<dbReference type="RefSeq" id="WP_147702866.1">
    <property type="nucleotide sequence ID" value="NZ_VDUY01000001.1"/>
</dbReference>
<evidence type="ECO:0000256" key="4">
    <source>
        <dbReference type="ARBA" id="ARBA00022679"/>
    </source>
</evidence>
<dbReference type="InterPro" id="IPR003594">
    <property type="entry name" value="HATPase_dom"/>
</dbReference>
<evidence type="ECO:0000259" key="11">
    <source>
        <dbReference type="PROSITE" id="PS50112"/>
    </source>
</evidence>
<dbReference type="NCBIfam" id="TIGR00229">
    <property type="entry name" value="sensory_box"/>
    <property type="match status" value="4"/>
</dbReference>
<dbReference type="InterPro" id="IPR001610">
    <property type="entry name" value="PAC"/>
</dbReference>
<feature type="domain" description="PAS" evidence="11">
    <location>
        <begin position="199"/>
        <end position="246"/>
    </location>
</feature>
<evidence type="ECO:0000256" key="6">
    <source>
        <dbReference type="PROSITE-ProRule" id="PRU00169"/>
    </source>
</evidence>
<dbReference type="InterPro" id="IPR052162">
    <property type="entry name" value="Sensor_kinase/Photoreceptor"/>
</dbReference>
<keyword evidence="5" id="KW-0418">Kinase</keyword>
<dbReference type="Pfam" id="PF00072">
    <property type="entry name" value="Response_reg"/>
    <property type="match status" value="1"/>
</dbReference>
<accession>A0A5C8P5C8</accession>
<feature type="compositionally biased region" description="Basic and acidic residues" evidence="8">
    <location>
        <begin position="13"/>
        <end position="23"/>
    </location>
</feature>
<feature type="domain" description="Histidine kinase" evidence="9">
    <location>
        <begin position="1008"/>
        <end position="1238"/>
    </location>
</feature>
<dbReference type="SMART" id="SM00387">
    <property type="entry name" value="HATPase_c"/>
    <property type="match status" value="1"/>
</dbReference>
<dbReference type="Gene3D" id="1.10.287.130">
    <property type="match status" value="1"/>
</dbReference>
<dbReference type="PRINTS" id="PR00344">
    <property type="entry name" value="BCTRLSENSOR"/>
</dbReference>
<evidence type="ECO:0000256" key="8">
    <source>
        <dbReference type="SAM" id="MobiDB-lite"/>
    </source>
</evidence>
<dbReference type="InterPro" id="IPR036890">
    <property type="entry name" value="HATPase_C_sf"/>
</dbReference>
<feature type="domain" description="PAC" evidence="12">
    <location>
        <begin position="823"/>
        <end position="875"/>
    </location>
</feature>
<dbReference type="SUPFAM" id="SSF55785">
    <property type="entry name" value="PYP-like sensor domain (PAS domain)"/>
    <property type="match status" value="6"/>
</dbReference>
<dbReference type="CDD" id="cd00130">
    <property type="entry name" value="PAS"/>
    <property type="match status" value="4"/>
</dbReference>
<dbReference type="PANTHER" id="PTHR43304">
    <property type="entry name" value="PHYTOCHROME-LIKE PROTEIN CPH1"/>
    <property type="match status" value="1"/>
</dbReference>
<feature type="domain" description="Response regulatory" evidence="10">
    <location>
        <begin position="1259"/>
        <end position="1375"/>
    </location>
</feature>
<sequence>MPIVSGKLTHTPGRPDEPVDDDHGTDFTVLLNHCARACRASAAVLEWNDGSGTRLRHAVGLREGEDPAKILLRCAQAAPATPADPLPRAACGRRLQRVFCAPVRSSTDESGVLAVLDFGEEANGPSAELENARRDVLAAFADQAAALRALQRRLDGAEQRLVERDREIARLEQRAAHLALAQAIAGVGSWEYRDSDGRLYWSEETARLFGLPAAPTDLRFADFIGRVHPDDRRRMRRIQKQALAGGGNYEVNYRVVLPDGGIRHVHERCLSTRSGADAVHRIAGTVRDITGQVEAENERRALLASERRARREAEAARASFSALFEHAPGLYLVLSAPDYRIVAVSNAYLEATMTRRESIVGRPVQEVFPEAPGDRDAGGVAALSASLGRVCRTGQSDVMAIQRYPIPRPASLGGGFETRYWSVVNTPVPGREGTVAYVIHRVEDVTELTNQVEQSGDAAPSPAWTPAGDGGVAAEVILRAGEIFRMNHRIRSSERRYRRLLADAPVGIVTLSADGRIGEANRAFCTLIGHDEADLPPIGLASVLPEAVRAPIIGELAKLASGRLERFSTDTLILRGAGSQAWVRLTLTAISEDDDEPSEIIAIVEDIDARKAAEEGLRRSEQLLKIAGRTASLGGWVWERGSDLIVWSDEAAAIHGEPAGTHPTLQRVVEYYTPAWRSAIEAAFVACARNGTPFDGEFEILRADGIAAWVRSTGEAVRNEEGIVVRIQGACQDITHRRTAERALRDSEARFRAVAQASTDVIWDYDFATRSVWWNQGIETILGYRREAPVATTRWWTSRIHPDDRNRVLETVRDAIATRKASLHGEYRFLRADDSVATIEDRVVVLYDEAGEPRRMIGGMTDVTDARRRNAQLAQQAALLDAARDAIVVRDFKRGVVYWNRGAERLYGWSAAQMLGQPLLPMIYQDQREYETACRRVAEDGQWAGELHQKRIDGMPLTIESSWSLMFDADGQPTGIIAISTDATARKSLELQLHQAQRLESVGLLSGGIAHDFNNLLTVIVGNAELLGEEIAQQPALESLLPTVEMVLSAAQRGAELTRQLLAFSSRQPLTPRAVSIEDTLQAMDSLLRRALTSAVEVDLAKTAGDARWLAFADRVQLEAAILNLCVNARDAMPAGGRLRLAVEHCRILDGDGDGAAGTSLNPGDYVVLVVSDTGQGIPPEHLERVFDPFFTTKETGKGTGLGLSIVYGFARQSGGRVAIESSVGRGTTVRLWLPRAGEAGPAPDMALAEQEVPRGTEAVLVVEDDPLVQAHARRLLTTLGYEVTCANDALQALDCLRGDLPVDLLFTDIVMPGGIDGRQLGRQARTLRPGIAVLYTSGYAKSSVEDTSREDAPVILLPKPYRKPELAGMVRAALRATRP</sequence>
<dbReference type="Gene3D" id="2.10.70.100">
    <property type="match status" value="2"/>
</dbReference>
<dbReference type="PROSITE" id="PS50113">
    <property type="entry name" value="PAC"/>
    <property type="match status" value="5"/>
</dbReference>
<feature type="domain" description="PAC" evidence="12">
    <location>
        <begin position="567"/>
        <end position="619"/>
    </location>
</feature>
<dbReference type="InterPro" id="IPR013655">
    <property type="entry name" value="PAS_fold_3"/>
</dbReference>
<dbReference type="InterPro" id="IPR000014">
    <property type="entry name" value="PAS"/>
</dbReference>
<dbReference type="SMART" id="SM00388">
    <property type="entry name" value="HisKA"/>
    <property type="match status" value="1"/>
</dbReference>
<evidence type="ECO:0000259" key="9">
    <source>
        <dbReference type="PROSITE" id="PS50109"/>
    </source>
</evidence>
<gene>
    <name evidence="13" type="ORF">FHP08_03365</name>
</gene>
<dbReference type="SMART" id="SM00091">
    <property type="entry name" value="PAS"/>
    <property type="match status" value="5"/>
</dbReference>
<dbReference type="SUPFAM" id="SSF52172">
    <property type="entry name" value="CheY-like"/>
    <property type="match status" value="1"/>
</dbReference>
<keyword evidence="3 6" id="KW-0597">Phosphoprotein</keyword>
<dbReference type="InterPro" id="IPR004358">
    <property type="entry name" value="Sig_transdc_His_kin-like_C"/>
</dbReference>
<reference evidence="13 14" key="1">
    <citation type="submission" date="2019-06" db="EMBL/GenBank/DDBJ databases">
        <title>Quisquiliibacterium sp. nov., isolated from a maize field.</title>
        <authorList>
            <person name="Lin S.-Y."/>
            <person name="Tsai C.-F."/>
            <person name="Young C.-C."/>
        </authorList>
    </citation>
    <scope>NUCLEOTIDE SEQUENCE [LARGE SCALE GENOMIC DNA]</scope>
    <source>
        <strain evidence="13 14">CC-CFT501</strain>
    </source>
</reference>
<feature type="domain" description="PAS" evidence="11">
    <location>
        <begin position="493"/>
        <end position="535"/>
    </location>
</feature>
<dbReference type="Gene3D" id="3.40.50.2300">
    <property type="match status" value="1"/>
</dbReference>
<keyword evidence="7" id="KW-0175">Coiled coil</keyword>
<dbReference type="Pfam" id="PF02518">
    <property type="entry name" value="HATPase_c"/>
    <property type="match status" value="1"/>
</dbReference>
<dbReference type="PANTHER" id="PTHR43304:SF1">
    <property type="entry name" value="PAC DOMAIN-CONTAINING PROTEIN"/>
    <property type="match status" value="1"/>
</dbReference>
<feature type="domain" description="PAS" evidence="11">
    <location>
        <begin position="747"/>
        <end position="819"/>
    </location>
</feature>
<dbReference type="SUPFAM" id="SSF47384">
    <property type="entry name" value="Homodimeric domain of signal transducing histidine kinase"/>
    <property type="match status" value="1"/>
</dbReference>
<keyword evidence="4" id="KW-0808">Transferase</keyword>
<keyword evidence="14" id="KW-1185">Reference proteome</keyword>
<feature type="domain" description="PAC" evidence="12">
    <location>
        <begin position="249"/>
        <end position="301"/>
    </location>
</feature>
<feature type="modified residue" description="4-aspartylphosphate" evidence="6">
    <location>
        <position position="1309"/>
    </location>
</feature>
<evidence type="ECO:0000313" key="14">
    <source>
        <dbReference type="Proteomes" id="UP000321548"/>
    </source>
</evidence>
<dbReference type="SUPFAM" id="SSF55874">
    <property type="entry name" value="ATPase domain of HSP90 chaperone/DNA topoisomerase II/histidine kinase"/>
    <property type="match status" value="1"/>
</dbReference>
<protein>
    <recommendedName>
        <fullName evidence="2">histidine kinase</fullName>
        <ecNumber evidence="2">2.7.13.3</ecNumber>
    </recommendedName>
</protein>
<proteinExistence type="predicted"/>
<dbReference type="Pfam" id="PF00512">
    <property type="entry name" value="HisKA"/>
    <property type="match status" value="1"/>
</dbReference>
<evidence type="ECO:0000256" key="1">
    <source>
        <dbReference type="ARBA" id="ARBA00000085"/>
    </source>
</evidence>
<feature type="region of interest" description="Disordered" evidence="8">
    <location>
        <begin position="1"/>
        <end position="23"/>
    </location>
</feature>
<dbReference type="EMBL" id="VDUY01000001">
    <property type="protein sequence ID" value="TXL68730.1"/>
    <property type="molecule type" value="Genomic_DNA"/>
</dbReference>
<dbReference type="OrthoDB" id="5389366at2"/>
<name>A0A5C8P5C8_9BURK</name>
<dbReference type="InterPro" id="IPR013656">
    <property type="entry name" value="PAS_4"/>
</dbReference>
<comment type="caution">
    <text evidence="13">The sequence shown here is derived from an EMBL/GenBank/DDBJ whole genome shotgun (WGS) entry which is preliminary data.</text>
</comment>
<dbReference type="InterPro" id="IPR000700">
    <property type="entry name" value="PAS-assoc_C"/>
</dbReference>
<evidence type="ECO:0000313" key="13">
    <source>
        <dbReference type="EMBL" id="TXL68730.1"/>
    </source>
</evidence>
<dbReference type="SMART" id="SM00448">
    <property type="entry name" value="REC"/>
    <property type="match status" value="1"/>
</dbReference>
<dbReference type="PROSITE" id="PS50110">
    <property type="entry name" value="RESPONSE_REGULATORY"/>
    <property type="match status" value="1"/>
</dbReference>
<feature type="coiled-coil region" evidence="7">
    <location>
        <begin position="140"/>
        <end position="174"/>
    </location>
</feature>
<evidence type="ECO:0000256" key="7">
    <source>
        <dbReference type="SAM" id="Coils"/>
    </source>
</evidence>
<dbReference type="InterPro" id="IPR003661">
    <property type="entry name" value="HisK_dim/P_dom"/>
</dbReference>
<dbReference type="Gene3D" id="3.30.450.20">
    <property type="entry name" value="PAS domain"/>
    <property type="match status" value="6"/>
</dbReference>
<evidence type="ECO:0000259" key="10">
    <source>
        <dbReference type="PROSITE" id="PS50110"/>
    </source>
</evidence>
<dbReference type="Pfam" id="PF08448">
    <property type="entry name" value="PAS_4"/>
    <property type="match status" value="3"/>
</dbReference>
<dbReference type="GO" id="GO:0000155">
    <property type="term" value="F:phosphorelay sensor kinase activity"/>
    <property type="evidence" value="ECO:0007669"/>
    <property type="project" value="InterPro"/>
</dbReference>